<feature type="domain" description="ABC3 transporter permease C-terminal" evidence="7">
    <location>
        <begin position="287"/>
        <end position="398"/>
    </location>
</feature>
<organism evidence="9 10">
    <name type="scientific">Maribellus comscasis</name>
    <dbReference type="NCBI Taxonomy" id="2681766"/>
    <lineage>
        <taxon>Bacteria</taxon>
        <taxon>Pseudomonadati</taxon>
        <taxon>Bacteroidota</taxon>
        <taxon>Bacteroidia</taxon>
        <taxon>Marinilabiliales</taxon>
        <taxon>Prolixibacteraceae</taxon>
        <taxon>Maribellus</taxon>
    </lineage>
</organism>
<dbReference type="GO" id="GO:0022857">
    <property type="term" value="F:transmembrane transporter activity"/>
    <property type="evidence" value="ECO:0007669"/>
    <property type="project" value="TreeGrafter"/>
</dbReference>
<evidence type="ECO:0000313" key="9">
    <source>
        <dbReference type="EMBL" id="QGY44671.1"/>
    </source>
</evidence>
<evidence type="ECO:0000256" key="1">
    <source>
        <dbReference type="ARBA" id="ARBA00004651"/>
    </source>
</evidence>
<dbReference type="EMBL" id="CP046401">
    <property type="protein sequence ID" value="QGY44671.1"/>
    <property type="molecule type" value="Genomic_DNA"/>
</dbReference>
<dbReference type="GO" id="GO:0005886">
    <property type="term" value="C:plasma membrane"/>
    <property type="evidence" value="ECO:0007669"/>
    <property type="project" value="UniProtKB-SubCell"/>
</dbReference>
<protein>
    <submittedName>
        <fullName evidence="9">FtsX-like permease family protein</fullName>
    </submittedName>
</protein>
<feature type="transmembrane region" description="Helical" evidence="6">
    <location>
        <begin position="375"/>
        <end position="397"/>
    </location>
</feature>
<evidence type="ECO:0000313" key="10">
    <source>
        <dbReference type="Proteomes" id="UP000428260"/>
    </source>
</evidence>
<proteinExistence type="predicted"/>
<feature type="transmembrane region" description="Helical" evidence="6">
    <location>
        <begin position="709"/>
        <end position="734"/>
    </location>
</feature>
<evidence type="ECO:0000256" key="4">
    <source>
        <dbReference type="ARBA" id="ARBA00022989"/>
    </source>
</evidence>
<reference evidence="9 10" key="1">
    <citation type="submission" date="2019-11" db="EMBL/GenBank/DDBJ databases">
        <authorList>
            <person name="Zheng R.K."/>
            <person name="Sun C.M."/>
        </authorList>
    </citation>
    <scope>NUCLEOTIDE SEQUENCE [LARGE SCALE GENOMIC DNA]</scope>
    <source>
        <strain evidence="9 10">WC007</strain>
    </source>
</reference>
<keyword evidence="10" id="KW-1185">Reference proteome</keyword>
<evidence type="ECO:0000259" key="8">
    <source>
        <dbReference type="Pfam" id="PF12704"/>
    </source>
</evidence>
<evidence type="ECO:0000256" key="5">
    <source>
        <dbReference type="ARBA" id="ARBA00023136"/>
    </source>
</evidence>
<evidence type="ECO:0000259" key="7">
    <source>
        <dbReference type="Pfam" id="PF02687"/>
    </source>
</evidence>
<name>A0A6I6JQH6_9BACT</name>
<feature type="transmembrane region" description="Helical" evidence="6">
    <location>
        <begin position="20"/>
        <end position="41"/>
    </location>
</feature>
<evidence type="ECO:0000256" key="3">
    <source>
        <dbReference type="ARBA" id="ARBA00022692"/>
    </source>
</evidence>
<dbReference type="Pfam" id="PF12704">
    <property type="entry name" value="MacB_PCD"/>
    <property type="match status" value="1"/>
</dbReference>
<dbReference type="InterPro" id="IPR050250">
    <property type="entry name" value="Macrolide_Exporter_MacB"/>
</dbReference>
<dbReference type="InterPro" id="IPR003838">
    <property type="entry name" value="ABC3_permease_C"/>
</dbReference>
<feature type="transmembrane region" description="Helical" evidence="6">
    <location>
        <begin position="749"/>
        <end position="769"/>
    </location>
</feature>
<keyword evidence="4 6" id="KW-1133">Transmembrane helix</keyword>
<dbReference type="Proteomes" id="UP000428260">
    <property type="component" value="Chromosome"/>
</dbReference>
<feature type="transmembrane region" description="Helical" evidence="6">
    <location>
        <begin position="281"/>
        <end position="303"/>
    </location>
</feature>
<keyword evidence="2" id="KW-1003">Cell membrane</keyword>
<evidence type="ECO:0000256" key="2">
    <source>
        <dbReference type="ARBA" id="ARBA00022475"/>
    </source>
</evidence>
<keyword evidence="3 6" id="KW-0812">Transmembrane</keyword>
<feature type="domain" description="ABC3 transporter permease C-terminal" evidence="7">
    <location>
        <begin position="669"/>
        <end position="781"/>
    </location>
</feature>
<comment type="subcellular location">
    <subcellularLocation>
        <location evidence="1">Cell membrane</location>
        <topology evidence="1">Multi-pass membrane protein</topology>
    </subcellularLocation>
</comment>
<feature type="transmembrane region" description="Helical" evidence="6">
    <location>
        <begin position="332"/>
        <end position="355"/>
    </location>
</feature>
<feature type="domain" description="MacB-like periplasmic core" evidence="8">
    <location>
        <begin position="21"/>
        <end position="241"/>
    </location>
</feature>
<dbReference type="PROSITE" id="PS51257">
    <property type="entry name" value="PROKAR_LIPOPROTEIN"/>
    <property type="match status" value="1"/>
</dbReference>
<dbReference type="AlphaFoldDB" id="A0A6I6JQH6"/>
<dbReference type="Pfam" id="PF02687">
    <property type="entry name" value="FtsX"/>
    <property type="match status" value="2"/>
</dbReference>
<evidence type="ECO:0000256" key="6">
    <source>
        <dbReference type="SAM" id="Phobius"/>
    </source>
</evidence>
<feature type="transmembrane region" description="Helical" evidence="6">
    <location>
        <begin position="668"/>
        <end position="689"/>
    </location>
</feature>
<dbReference type="KEGG" id="mcos:GM418_13645"/>
<gene>
    <name evidence="9" type="ORF">GM418_13645</name>
</gene>
<sequence length="788" mass="88774">MFKHNLLIILRNFRQNKNSLFINLIGLSTGLACALLIYLWVNDELNMDTFNENNERLYQVLTTHPNEDGIDTWRSAPIPLAPALTEEMPEVEYAVSSSPVLQDFIISNGEQNFDATGIFADENFFKVFSYGFIKGNRNSVLNDKNSVVITEKMALTLFNTTESILGKTVSWQSNDKKMDVVVSGVLKNIPASSSTQFDFVVSYEVFKDLVGSYATWGNHQAKTYLLLKEGTDIAQFKNKIVDFLKTKDKNSDVTILLQKYSDIYLYNRFEDGKLAGGRIEYVRLFSIIALFILVIACINFMNLSTAKTFRKIKEVGIKKTIGSSRVALIGQYLGESLIISFFAFILAVLFVALLLPQFNAITGKHLSLVPNDKLVFASISILFLTGLIAGVYPAFYLSGFRPYAVLKGKLNNSTGEIFIRKGLVVFQFSLSVLLIVSVLVVYKQVKLIQTKNPGFNRENIVQFKLKGKLFENSQSFLSEVRKISGVKHAATMWGSIVGETGMTQGSFDWEGKDPNAVVAFSHLGIGDDMLELLDVEMQSGRSFSKDFWNEENKIIINEAGIDVMGLKNPVGKTFNLWGTNYEIVGIANDFNFQSFHENIKPFFFRYQPKEAEKILVKIEAGREKATIENLRSLYESFNPGYIFDYSFLNDEYEKQYFAEQRISVLSKYFAGLAIFISCLGLFAMSAFTAERRTKEIGIRKVMGSSEIGIARLLSGEFTSVVILAIVIAIPIAYFVTHRWLESFAYKTGLSWWIFALAGLMALGIALLTVSWQSWRAATRNPVEALRYE</sequence>
<dbReference type="RefSeq" id="WP_158867202.1">
    <property type="nucleotide sequence ID" value="NZ_CP046401.1"/>
</dbReference>
<dbReference type="PANTHER" id="PTHR30572:SF18">
    <property type="entry name" value="ABC-TYPE MACROLIDE FAMILY EXPORT SYSTEM PERMEASE COMPONENT 2"/>
    <property type="match status" value="1"/>
</dbReference>
<dbReference type="PANTHER" id="PTHR30572">
    <property type="entry name" value="MEMBRANE COMPONENT OF TRANSPORTER-RELATED"/>
    <property type="match status" value="1"/>
</dbReference>
<keyword evidence="5 6" id="KW-0472">Membrane</keyword>
<accession>A0A6I6JQH6</accession>
<dbReference type="InterPro" id="IPR025857">
    <property type="entry name" value="MacB_PCD"/>
</dbReference>
<feature type="transmembrane region" description="Helical" evidence="6">
    <location>
        <begin position="418"/>
        <end position="442"/>
    </location>
</feature>